<comment type="caution">
    <text evidence="8">The sequence shown here is derived from an EMBL/GenBank/DDBJ whole genome shotgun (WGS) entry which is preliminary data.</text>
</comment>
<feature type="coiled-coil region" evidence="5">
    <location>
        <begin position="853"/>
        <end position="890"/>
    </location>
</feature>
<dbReference type="eggNOG" id="COG0515">
    <property type="taxonomic scope" value="Bacteria"/>
</dbReference>
<protein>
    <recommendedName>
        <fullName evidence="7">Protein kinase domain-containing protein</fullName>
    </recommendedName>
</protein>
<feature type="compositionally biased region" description="Polar residues" evidence="6">
    <location>
        <begin position="920"/>
        <end position="929"/>
    </location>
</feature>
<keyword evidence="3" id="KW-0418">Kinase</keyword>
<proteinExistence type="predicted"/>
<evidence type="ECO:0000256" key="5">
    <source>
        <dbReference type="SAM" id="Coils"/>
    </source>
</evidence>
<dbReference type="Gene3D" id="1.10.510.10">
    <property type="entry name" value="Transferase(Phosphotransferase) domain 1"/>
    <property type="match status" value="1"/>
</dbReference>
<dbReference type="InterPro" id="IPR000719">
    <property type="entry name" value="Prot_kinase_dom"/>
</dbReference>
<evidence type="ECO:0000256" key="6">
    <source>
        <dbReference type="SAM" id="MobiDB-lite"/>
    </source>
</evidence>
<dbReference type="Pfam" id="PF00069">
    <property type="entry name" value="Pkinase"/>
    <property type="match status" value="1"/>
</dbReference>
<evidence type="ECO:0000313" key="9">
    <source>
        <dbReference type="Proteomes" id="UP000019678"/>
    </source>
</evidence>
<dbReference type="InterPro" id="IPR011009">
    <property type="entry name" value="Kinase-like_dom_sf"/>
</dbReference>
<reference evidence="8 9" key="1">
    <citation type="submission" date="2013-05" db="EMBL/GenBank/DDBJ databases">
        <title>Genome assembly of Chondromyces apiculatus DSM 436.</title>
        <authorList>
            <person name="Sharma G."/>
            <person name="Khatri I."/>
            <person name="Kaur C."/>
            <person name="Mayilraj S."/>
            <person name="Subramanian S."/>
        </authorList>
    </citation>
    <scope>NUCLEOTIDE SEQUENCE [LARGE SCALE GENOMIC DNA]</scope>
    <source>
        <strain evidence="8 9">DSM 436</strain>
    </source>
</reference>
<dbReference type="CDD" id="cd14014">
    <property type="entry name" value="STKc_PknB_like"/>
    <property type="match status" value="1"/>
</dbReference>
<dbReference type="Gene3D" id="3.40.50.300">
    <property type="entry name" value="P-loop containing nucleotide triphosphate hydrolases"/>
    <property type="match status" value="1"/>
</dbReference>
<feature type="coiled-coil region" evidence="5">
    <location>
        <begin position="745"/>
        <end position="772"/>
    </location>
</feature>
<organism evidence="8 9">
    <name type="scientific">Chondromyces apiculatus DSM 436</name>
    <dbReference type="NCBI Taxonomy" id="1192034"/>
    <lineage>
        <taxon>Bacteria</taxon>
        <taxon>Pseudomonadati</taxon>
        <taxon>Myxococcota</taxon>
        <taxon>Polyangia</taxon>
        <taxon>Polyangiales</taxon>
        <taxon>Polyangiaceae</taxon>
        <taxon>Chondromyces</taxon>
    </lineage>
</organism>
<keyword evidence="4" id="KW-0067">ATP-binding</keyword>
<dbReference type="AlphaFoldDB" id="A0A017SY04"/>
<evidence type="ECO:0000256" key="1">
    <source>
        <dbReference type="ARBA" id="ARBA00022679"/>
    </source>
</evidence>
<evidence type="ECO:0000259" key="7">
    <source>
        <dbReference type="PROSITE" id="PS50011"/>
    </source>
</evidence>
<keyword evidence="2" id="KW-0547">Nucleotide-binding</keyword>
<gene>
    <name evidence="8" type="ORF">CAP_8594</name>
</gene>
<feature type="region of interest" description="Disordered" evidence="6">
    <location>
        <begin position="907"/>
        <end position="975"/>
    </location>
</feature>
<dbReference type="Pfam" id="PF20703">
    <property type="entry name" value="nSTAND1"/>
    <property type="match status" value="1"/>
</dbReference>
<dbReference type="SMART" id="SM00220">
    <property type="entry name" value="S_TKc"/>
    <property type="match status" value="1"/>
</dbReference>
<accession>A0A017SY04</accession>
<evidence type="ECO:0000256" key="4">
    <source>
        <dbReference type="ARBA" id="ARBA00022840"/>
    </source>
</evidence>
<dbReference type="OrthoDB" id="5481867at2"/>
<dbReference type="InterPro" id="IPR027417">
    <property type="entry name" value="P-loop_NTPase"/>
</dbReference>
<dbReference type="PANTHER" id="PTHR43289">
    <property type="entry name" value="MITOGEN-ACTIVATED PROTEIN KINASE KINASE KINASE 20-RELATED"/>
    <property type="match status" value="1"/>
</dbReference>
<keyword evidence="1" id="KW-0808">Transferase</keyword>
<name>A0A017SY04_9BACT</name>
<evidence type="ECO:0000256" key="3">
    <source>
        <dbReference type="ARBA" id="ARBA00022777"/>
    </source>
</evidence>
<sequence>MGVGTLGLATMKGYRARAGWGSRGGRVGSGMTLSSGPRRGVAASSGQTAALAANGMVHLSPALARLLDRPEAERRLGPFLLVEPLGRGGFAPVWLAREVYGDAVLRTAAVKLFSLEPSREDVARGVTPSMARARIVDEARALCQVEHPNVVRFYALPIDEELGVMGLAMEHLAGTALNARLSAGRGMEVAAVLAVGAALASALSAVHQAGLVHRDVKPSNVIEAAGVVKLIDFGIAAAEQAMGGPRGSVEGHQETLQEVAALDPDQTLQISGMQSGTLGYIDPASLGGNAPSTPANDLYALGATLFECLTGHVPAAARSGRMEPSVLTGRAMPPPVGSVAASVPAALAELVDGLIAPDRASRPRSAEGVAVRLEQIRRELLGRARTLPVEEEGPFRGLGRFEGRDRDVFFGRTREVAAALEVLRSRGLLALVGPSGSGKSSLARAGVLPALAEGGLGGWPSRWDTVTVEPGRDPQAALGAALAPLVGGAVERGPEAVVAALADRAQASGRGAVLLVDQLEELATVAEETSGRWAAQLIGRLGEQALPGVRAVVAARRDLLDPLLGIAELGRALPRGLLLVEPVSAIEWGEIVDQALAAYGYSFEDEALREEVLAELRETAGAMPLAQFALGALWERRDVAARQITRAGLGALGGMAGALERHAEATLLSLCSARPEALQAAREVLLALTTAEGTRAARRREELLAQAGPEAEKVIDALVEVRLVVPGEGGLTLAHEALLAQWERLRGWVAEAREERLLAEELERDAARWEADPEAVALWQRRRLAMAQELGYGGGLRVTEGAKAFLRASHRAERKARLTAWAAAGVAALSLLGVGAAYVRAVQAEESAVREILRQEQQGRQLTEEQNLRLEEAQERINMLIAQLRREEGDTRKSAILREIQEVQAEVTGTRGGPLRTASAEGSSSTARSGPSRVAQDPPPPPPPPSPSAAPAPSVVSPPPPVTAAPRPLDPIGSW</sequence>
<dbReference type="GO" id="GO:0004674">
    <property type="term" value="F:protein serine/threonine kinase activity"/>
    <property type="evidence" value="ECO:0007669"/>
    <property type="project" value="TreeGrafter"/>
</dbReference>
<dbReference type="SUPFAM" id="SSF56112">
    <property type="entry name" value="Protein kinase-like (PK-like)"/>
    <property type="match status" value="1"/>
</dbReference>
<feature type="domain" description="Protein kinase" evidence="7">
    <location>
        <begin position="79"/>
        <end position="381"/>
    </location>
</feature>
<dbReference type="EMBL" id="ASRX01000087">
    <property type="protein sequence ID" value="EYF01171.1"/>
    <property type="molecule type" value="Genomic_DNA"/>
</dbReference>
<dbReference type="PANTHER" id="PTHR43289:SF6">
    <property type="entry name" value="SERINE_THREONINE-PROTEIN KINASE NEKL-3"/>
    <property type="match status" value="1"/>
</dbReference>
<keyword evidence="9" id="KW-1185">Reference proteome</keyword>
<keyword evidence="5" id="KW-0175">Coiled coil</keyword>
<dbReference type="SUPFAM" id="SSF52540">
    <property type="entry name" value="P-loop containing nucleoside triphosphate hydrolases"/>
    <property type="match status" value="1"/>
</dbReference>
<dbReference type="STRING" id="1192034.CAP_8594"/>
<dbReference type="Proteomes" id="UP000019678">
    <property type="component" value="Unassembled WGS sequence"/>
</dbReference>
<dbReference type="PROSITE" id="PS50011">
    <property type="entry name" value="PROTEIN_KINASE_DOM"/>
    <property type="match status" value="1"/>
</dbReference>
<evidence type="ECO:0000256" key="2">
    <source>
        <dbReference type="ARBA" id="ARBA00022741"/>
    </source>
</evidence>
<dbReference type="InterPro" id="IPR049052">
    <property type="entry name" value="nSTAND1"/>
</dbReference>
<feature type="compositionally biased region" description="Pro residues" evidence="6">
    <location>
        <begin position="937"/>
        <end position="963"/>
    </location>
</feature>
<dbReference type="GO" id="GO:0005524">
    <property type="term" value="F:ATP binding"/>
    <property type="evidence" value="ECO:0007669"/>
    <property type="project" value="UniProtKB-KW"/>
</dbReference>
<dbReference type="Gene3D" id="3.30.200.20">
    <property type="entry name" value="Phosphorylase Kinase, domain 1"/>
    <property type="match status" value="1"/>
</dbReference>
<evidence type="ECO:0000313" key="8">
    <source>
        <dbReference type="EMBL" id="EYF01171.1"/>
    </source>
</evidence>